<evidence type="ECO:0000313" key="2">
    <source>
        <dbReference type="EMBL" id="MEN3238577.1"/>
    </source>
</evidence>
<dbReference type="EMBL" id="JAQYXP010000006">
    <property type="protein sequence ID" value="MEN3238577.1"/>
    <property type="molecule type" value="Genomic_DNA"/>
</dbReference>
<feature type="compositionally biased region" description="Low complexity" evidence="1">
    <location>
        <begin position="38"/>
        <end position="53"/>
    </location>
</feature>
<gene>
    <name evidence="2" type="ORF">PUR29_34625</name>
</gene>
<name>A0ABV0A420_9HYPH</name>
<dbReference type="Proteomes" id="UP001407347">
    <property type="component" value="Unassembled WGS sequence"/>
</dbReference>
<organism evidence="2 3">
    <name type="scientific">Methylobacterium ajmalii</name>
    <dbReference type="NCBI Taxonomy" id="2738439"/>
    <lineage>
        <taxon>Bacteria</taxon>
        <taxon>Pseudomonadati</taxon>
        <taxon>Pseudomonadota</taxon>
        <taxon>Alphaproteobacteria</taxon>
        <taxon>Hyphomicrobiales</taxon>
        <taxon>Methylobacteriaceae</taxon>
        <taxon>Methylobacterium</taxon>
    </lineage>
</organism>
<protein>
    <submittedName>
        <fullName evidence="2">Collagen-like protein</fullName>
    </submittedName>
</protein>
<dbReference type="RefSeq" id="WP_346013709.1">
    <property type="nucleotide sequence ID" value="NZ_JAQYXP010000006.1"/>
</dbReference>
<proteinExistence type="predicted"/>
<evidence type="ECO:0000256" key="1">
    <source>
        <dbReference type="SAM" id="MobiDB-lite"/>
    </source>
</evidence>
<reference evidence="2 3" key="1">
    <citation type="journal article" date="2023" name="PLoS ONE">
        <title>Complete genome assembly of Hawai'i environmental nontuberculous mycobacteria reveals unexpected co-isolation with methylobacteria.</title>
        <authorList>
            <person name="Hendrix J."/>
            <person name="Epperson L.E."/>
            <person name="Tong E.I."/>
            <person name="Chan Y.L."/>
            <person name="Hasan N.A."/>
            <person name="Dawrs S.N."/>
            <person name="Norton G.J."/>
            <person name="Virdi R."/>
            <person name="Crooks J.L."/>
            <person name="Chan E.D."/>
            <person name="Honda J.R."/>
            <person name="Strong M."/>
        </authorList>
    </citation>
    <scope>NUCLEOTIDE SEQUENCE [LARGE SCALE GENOMIC DNA]</scope>
    <source>
        <strain evidence="2 3">NJH_HI04-1</strain>
    </source>
</reference>
<feature type="region of interest" description="Disordered" evidence="1">
    <location>
        <begin position="28"/>
        <end position="73"/>
    </location>
</feature>
<evidence type="ECO:0000313" key="3">
    <source>
        <dbReference type="Proteomes" id="UP001407347"/>
    </source>
</evidence>
<sequence>MPRITISQAVEAFRSRLVREAEIRPDYTDTGGVMTAAPIGPTGPTGPSGRSGPVGDPGALGPGTDVNELPGSTFQPVAVNEHGITAQGPLGTIQPTYVVLDGLQQNAADWWISSPAVASSSPVIGSINLTDAARPLFDQNVDHPMPSFADVSFEMKSPRFAKSGKSDSASDPKKTIKELNDKLGAMNALMQEVLDDYQNIAQAGAEPFDIGKDDISIRMAKALEGAKIPVQAMSRPSVEMIARQMASNYNLNPDGTTDLPGNHGMRVWQLFRNEAMSIQRLIKAHTKEEEKPEPTWMAGSVHSILWGVFVRFDNRHIAAHSYSEAIELLDNLNGRFPELRAVIEAWPADATTHRFYLNDRVPTDSLLSDYAMRLQQGSRSRGLGF</sequence>
<keyword evidence="3" id="KW-1185">Reference proteome</keyword>
<comment type="caution">
    <text evidence="2">The sequence shown here is derived from an EMBL/GenBank/DDBJ whole genome shotgun (WGS) entry which is preliminary data.</text>
</comment>
<accession>A0ABV0A420</accession>